<accession>A0AAD4LHX1</accession>
<dbReference type="EMBL" id="JAKELL010000024">
    <property type="protein sequence ID" value="KAH8992033.1"/>
    <property type="molecule type" value="Genomic_DNA"/>
</dbReference>
<keyword evidence="2" id="KW-1185">Reference proteome</keyword>
<dbReference type="AlphaFoldDB" id="A0AAD4LHX1"/>
<protein>
    <submittedName>
        <fullName evidence="1">Uncharacterized protein</fullName>
    </submittedName>
</protein>
<evidence type="ECO:0000313" key="2">
    <source>
        <dbReference type="Proteomes" id="UP001201163"/>
    </source>
</evidence>
<organism evidence="1 2">
    <name type="scientific">Lactarius akahatsu</name>
    <dbReference type="NCBI Taxonomy" id="416441"/>
    <lineage>
        <taxon>Eukaryota</taxon>
        <taxon>Fungi</taxon>
        <taxon>Dikarya</taxon>
        <taxon>Basidiomycota</taxon>
        <taxon>Agaricomycotina</taxon>
        <taxon>Agaricomycetes</taxon>
        <taxon>Russulales</taxon>
        <taxon>Russulaceae</taxon>
        <taxon>Lactarius</taxon>
    </lineage>
</organism>
<dbReference type="Proteomes" id="UP001201163">
    <property type="component" value="Unassembled WGS sequence"/>
</dbReference>
<comment type="caution">
    <text evidence="1">The sequence shown here is derived from an EMBL/GenBank/DDBJ whole genome shotgun (WGS) entry which is preliminary data.</text>
</comment>
<name>A0AAD4LHX1_9AGAM</name>
<sequence>MTSFGPAIRACYYANSLSEQTQFGREVVPISTFACLPDSPHQPDGKLDPSAFNIRWFDLALVNPQRSERSNPAPTLITLNVVLTRLFTQLFTLKRHAELVWDPEMFDITILNAGRDPVSGTISYPPTPDETGHGRPVERVVNTAIDRLTIHCHTRNIPPRDCVLVRHLKEVVGFVKGLGRCDHRER</sequence>
<evidence type="ECO:0000313" key="1">
    <source>
        <dbReference type="EMBL" id="KAH8992033.1"/>
    </source>
</evidence>
<gene>
    <name evidence="1" type="ORF">EDB92DRAFT_2114370</name>
</gene>
<proteinExistence type="predicted"/>
<reference evidence="1" key="1">
    <citation type="submission" date="2022-01" db="EMBL/GenBank/DDBJ databases">
        <title>Comparative genomics reveals a dynamic genome evolution in the ectomycorrhizal milk-cap (Lactarius) mushrooms.</title>
        <authorList>
            <consortium name="DOE Joint Genome Institute"/>
            <person name="Lebreton A."/>
            <person name="Tang N."/>
            <person name="Kuo A."/>
            <person name="LaButti K."/>
            <person name="Drula E."/>
            <person name="Barry K."/>
            <person name="Clum A."/>
            <person name="Lipzen A."/>
            <person name="Mousain D."/>
            <person name="Ng V."/>
            <person name="Wang R."/>
            <person name="Wang X."/>
            <person name="Dai Y."/>
            <person name="Henrissat B."/>
            <person name="Grigoriev I.V."/>
            <person name="Guerin-Laguette A."/>
            <person name="Yu F."/>
            <person name="Martin F.M."/>
        </authorList>
    </citation>
    <scope>NUCLEOTIDE SEQUENCE</scope>
    <source>
        <strain evidence="1">QP</strain>
    </source>
</reference>